<organism evidence="2 3">
    <name type="scientific">Aquabacterium olei</name>
    <dbReference type="NCBI Taxonomy" id="1296669"/>
    <lineage>
        <taxon>Bacteria</taxon>
        <taxon>Pseudomonadati</taxon>
        <taxon>Pseudomonadota</taxon>
        <taxon>Betaproteobacteria</taxon>
        <taxon>Burkholderiales</taxon>
        <taxon>Aquabacterium</taxon>
    </lineage>
</organism>
<dbReference type="EMBL" id="CP029210">
    <property type="protein sequence ID" value="AWI54799.1"/>
    <property type="molecule type" value="Genomic_DNA"/>
</dbReference>
<accession>A0A2U8FUQ2</accession>
<evidence type="ECO:0000256" key="1">
    <source>
        <dbReference type="SAM" id="MobiDB-lite"/>
    </source>
</evidence>
<reference evidence="2 3" key="1">
    <citation type="submission" date="2018-05" db="EMBL/GenBank/DDBJ databases">
        <title>complete genome sequence of Aquabacterium olei NBRC 110486.</title>
        <authorList>
            <person name="Tang B."/>
            <person name="Chang J."/>
            <person name="Zhang L."/>
            <person name="Yang H."/>
        </authorList>
    </citation>
    <scope>NUCLEOTIDE SEQUENCE [LARGE SCALE GENOMIC DNA]</scope>
    <source>
        <strain evidence="2 3">NBRC 110486</strain>
    </source>
</reference>
<evidence type="ECO:0000313" key="2">
    <source>
        <dbReference type="EMBL" id="AWI54799.1"/>
    </source>
</evidence>
<dbReference type="AlphaFoldDB" id="A0A2U8FUQ2"/>
<name>A0A2U8FUQ2_9BURK</name>
<gene>
    <name evidence="2" type="ORF">DEH84_16280</name>
</gene>
<sequence length="283" mass="31370">MLTRCDLKSARAGQVSGKDLLAWHKRGVRIFTLQSLHAKVFAFSGAALIGSSNASETSRDRLLEAGVWSTDKAMAAAAWQFVETHCLEEVDEHFLAELAEAYRPPTTYPLQGEPRPGQAAADKPKTSEREQDEAPLHLLRLYTATYSAAQESASEKAEAQGRARVNASVRAEINTFVWPGARCRFQVGDLVLARSTDRKAAEETVEPWARVVATRKVRGKDEHVIATATIKSWDEMPLDEFRAAMDGLLDNFLGEGGGRSRMANAEERRAILAVWRHRKARLI</sequence>
<dbReference type="Proteomes" id="UP000244892">
    <property type="component" value="Chromosome"/>
</dbReference>
<protein>
    <recommendedName>
        <fullName evidence="4">Phospholipase D-like domain-containing protein</fullName>
    </recommendedName>
</protein>
<feature type="region of interest" description="Disordered" evidence="1">
    <location>
        <begin position="105"/>
        <end position="133"/>
    </location>
</feature>
<evidence type="ECO:0000313" key="3">
    <source>
        <dbReference type="Proteomes" id="UP000244892"/>
    </source>
</evidence>
<proteinExistence type="predicted"/>
<feature type="compositionally biased region" description="Basic and acidic residues" evidence="1">
    <location>
        <begin position="122"/>
        <end position="133"/>
    </location>
</feature>
<keyword evidence="3" id="KW-1185">Reference proteome</keyword>
<dbReference type="KEGG" id="aon:DEH84_16280"/>
<evidence type="ECO:0008006" key="4">
    <source>
        <dbReference type="Google" id="ProtNLM"/>
    </source>
</evidence>